<dbReference type="Gene3D" id="3.40.50.300">
    <property type="entry name" value="P-loop containing nucleotide triphosphate hydrolases"/>
    <property type="match status" value="1"/>
</dbReference>
<comment type="caution">
    <text evidence="1">The sequence shown here is derived from an EMBL/GenBank/DDBJ whole genome shotgun (WGS) entry which is preliminary data.</text>
</comment>
<reference evidence="1" key="1">
    <citation type="submission" date="2017-02" db="EMBL/GenBank/DDBJ databases">
        <title>Delving into the versatile metabolic prowess of the omnipresent phylum Bacteroidetes.</title>
        <authorList>
            <person name="Nobu M.K."/>
            <person name="Mei R."/>
            <person name="Narihiro T."/>
            <person name="Kuroda K."/>
            <person name="Liu W.-T."/>
        </authorList>
    </citation>
    <scope>NUCLEOTIDE SEQUENCE</scope>
    <source>
        <strain evidence="1">ADurb.Bin160</strain>
    </source>
</reference>
<keyword evidence="1" id="KW-0808">Transferase</keyword>
<dbReference type="Pfam" id="PF01715">
    <property type="entry name" value="IPPT"/>
    <property type="match status" value="1"/>
</dbReference>
<dbReference type="GO" id="GO:0052381">
    <property type="term" value="F:tRNA dimethylallyltransferase activity"/>
    <property type="evidence" value="ECO:0007669"/>
    <property type="project" value="UniProtKB-EC"/>
</dbReference>
<dbReference type="Proteomes" id="UP000485621">
    <property type="component" value="Unassembled WGS sequence"/>
</dbReference>
<dbReference type="EC" id="2.5.1.75" evidence="1"/>
<dbReference type="InterPro" id="IPR027417">
    <property type="entry name" value="P-loop_NTPase"/>
</dbReference>
<sequence length="49" mass="5690">MDIGTDKVSDEILNQIPHHQVNIIDPDQVYTSGEWQKDAKKQIKEIQSR</sequence>
<dbReference type="EMBL" id="MWDB01000001">
    <property type="protein sequence ID" value="OQB42572.1"/>
    <property type="molecule type" value="Genomic_DNA"/>
</dbReference>
<proteinExistence type="predicted"/>
<organism evidence="1">
    <name type="scientific">candidate division CPR1 bacterium ADurb.Bin160</name>
    <dbReference type="NCBI Taxonomy" id="1852826"/>
    <lineage>
        <taxon>Bacteria</taxon>
        <taxon>candidate division CPR1</taxon>
    </lineage>
</organism>
<protein>
    <submittedName>
        <fullName evidence="1">tRNA dimethylallyltransferase</fullName>
        <ecNumber evidence="1">2.5.1.75</ecNumber>
    </submittedName>
</protein>
<gene>
    <name evidence="1" type="primary">miaA</name>
    <name evidence="1" type="ORF">BWY04_00008</name>
</gene>
<evidence type="ECO:0000313" key="1">
    <source>
        <dbReference type="EMBL" id="OQB42572.1"/>
    </source>
</evidence>
<dbReference type="AlphaFoldDB" id="A0A1V5ZRF2"/>
<name>A0A1V5ZRF2_9BACT</name>
<accession>A0A1V5ZRF2</accession>